<feature type="transmembrane region" description="Helical" evidence="9">
    <location>
        <begin position="184"/>
        <end position="211"/>
    </location>
</feature>
<reference evidence="11" key="1">
    <citation type="submission" date="2018-05" db="EMBL/GenBank/DDBJ databases">
        <title>Complete mitochondrial genome of Lingula anatina.</title>
        <authorList>
            <person name="Karagozlu M.Z."/>
            <person name="Kim C.-B."/>
        </authorList>
    </citation>
    <scope>NUCLEOTIDE SEQUENCE</scope>
</reference>
<feature type="transmembrane region" description="Helical" evidence="9">
    <location>
        <begin position="34"/>
        <end position="54"/>
    </location>
</feature>
<name>A0A5B9RH19_LINAN</name>
<evidence type="ECO:0000313" key="11">
    <source>
        <dbReference type="EMBL" id="QEG58653.1"/>
    </source>
</evidence>
<dbReference type="AlphaFoldDB" id="A0A5B9RH19"/>
<feature type="transmembrane region" description="Helical" evidence="9">
    <location>
        <begin position="122"/>
        <end position="143"/>
    </location>
</feature>
<organism evidence="11">
    <name type="scientific">Lingula anatina</name>
    <name type="common">Brachiopod</name>
    <name type="synonym">Lingula unguis</name>
    <dbReference type="NCBI Taxonomy" id="7574"/>
    <lineage>
        <taxon>Eukaryota</taxon>
        <taxon>Metazoa</taxon>
        <taxon>Spiralia</taxon>
        <taxon>Lophotrochozoa</taxon>
        <taxon>Brachiopoda</taxon>
        <taxon>Linguliformea</taxon>
        <taxon>Lingulata</taxon>
        <taxon>Lingulida</taxon>
        <taxon>Linguloidea</taxon>
        <taxon>Lingulidae</taxon>
        <taxon>Lingula</taxon>
    </lineage>
</organism>
<evidence type="ECO:0000256" key="6">
    <source>
        <dbReference type="ARBA" id="ARBA00022989"/>
    </source>
</evidence>
<keyword evidence="7 9" id="KW-0472">Membrane</keyword>
<sequence>MGSSPWPACVSIVTVSLFVNMAFGFNRLVSKTELWGGTLVLLILLMLVCGAWWESLSLETLVGMNTAQEVNNMKLAFALFIWSEIFFFVGLFWAFFHSALVPSDELGCMWPPIVGIMPMDPYALPLLGVTVLVSSGYSANWAVKTVKAGFNDWRSMGVTVGLGILFSCLQLYEYKSAGFTMQDGIYGSCFYLITGFHGLHVLAGTMFNIYCLKMMVYGSYSPSHMTSIQMSVWYWHFVDIVWVVAYLFIYIWGNWGMYITPYRVWMKKMEIFEHKNFPGIMDILRFLFTIY</sequence>
<dbReference type="GO" id="GO:0016020">
    <property type="term" value="C:membrane"/>
    <property type="evidence" value="ECO:0007669"/>
    <property type="project" value="UniProtKB-SubCell"/>
</dbReference>
<comment type="subcellular location">
    <subcellularLocation>
        <location evidence="1">Membrane</location>
        <topology evidence="1">Multi-pass membrane protein</topology>
    </subcellularLocation>
</comment>
<comment type="function">
    <text evidence="8">Component of the cytochrome c oxidase, the last enzyme in the mitochondrial electron transport chain which drives oxidative phosphorylation. The respiratory chain contains 3 multisubunit complexes succinate dehydrogenase (complex II, CII), ubiquinol-cytochrome c oxidoreductase (cytochrome b-c1 complex, complex III, CIII) and cytochrome c oxidase (complex IV, CIV), that cooperate to transfer electrons derived from NADH and succinate to molecular oxygen, creating an electrochemical gradient over the inner membrane that drives transmembrane transport and the ATP synthase. Cytochrome c oxidase is the component of the respiratory chain that catalyzes the reduction of oxygen to water. Electrons originating from reduced cytochrome c in the intermembrane space (IMS) are transferred via the dinuclear copper A center (CU(A)) of subunit 2 and heme A of subunit 1 to the active site in subunit 1, a binuclear center (BNC) formed by heme A3 and copper B (CU(B)). The BNC reduces molecular oxygen to 2 water molecules using 4 electrons from cytochrome c in the IMS and 4 protons from the mitochondrial matrix.</text>
</comment>
<evidence type="ECO:0000256" key="7">
    <source>
        <dbReference type="ARBA" id="ARBA00023136"/>
    </source>
</evidence>
<dbReference type="GO" id="GO:0004129">
    <property type="term" value="F:cytochrome-c oxidase activity"/>
    <property type="evidence" value="ECO:0007669"/>
    <property type="project" value="InterPro"/>
</dbReference>
<proteinExistence type="inferred from homology"/>
<dbReference type="InterPro" id="IPR013833">
    <property type="entry name" value="Cyt_c_oxidase_su3_a-hlx"/>
</dbReference>
<dbReference type="PROSITE" id="PS50253">
    <property type="entry name" value="COX3"/>
    <property type="match status" value="1"/>
</dbReference>
<dbReference type="SUPFAM" id="SSF81452">
    <property type="entry name" value="Cytochrome c oxidase subunit III-like"/>
    <property type="match status" value="1"/>
</dbReference>
<evidence type="ECO:0000256" key="4">
    <source>
        <dbReference type="ARBA" id="ARBA00022692"/>
    </source>
</evidence>
<evidence type="ECO:0000256" key="8">
    <source>
        <dbReference type="RuleBase" id="RU003375"/>
    </source>
</evidence>
<dbReference type="InterPro" id="IPR000298">
    <property type="entry name" value="Cyt_c_oxidase-like_su3"/>
</dbReference>
<dbReference type="PANTHER" id="PTHR11403:SF7">
    <property type="entry name" value="CYTOCHROME C OXIDASE SUBUNIT 3"/>
    <property type="match status" value="1"/>
</dbReference>
<dbReference type="InterPro" id="IPR033945">
    <property type="entry name" value="Cyt_c_oxase_su3_dom"/>
</dbReference>
<keyword evidence="5" id="KW-1278">Translocase</keyword>
<keyword evidence="6 9" id="KW-1133">Transmembrane helix</keyword>
<accession>A0A5B9RH19</accession>
<dbReference type="GO" id="GO:0005739">
    <property type="term" value="C:mitochondrion"/>
    <property type="evidence" value="ECO:0007669"/>
    <property type="project" value="TreeGrafter"/>
</dbReference>
<dbReference type="PANTHER" id="PTHR11403">
    <property type="entry name" value="CYTOCHROME C OXIDASE SUBUNIT III"/>
    <property type="match status" value="1"/>
</dbReference>
<feature type="transmembrane region" description="Helical" evidence="9">
    <location>
        <begin position="232"/>
        <end position="253"/>
    </location>
</feature>
<feature type="transmembrane region" description="Helical" evidence="9">
    <location>
        <begin position="75"/>
        <end position="96"/>
    </location>
</feature>
<evidence type="ECO:0000256" key="3">
    <source>
        <dbReference type="ARBA" id="ARBA00015944"/>
    </source>
</evidence>
<feature type="transmembrane region" description="Helical" evidence="9">
    <location>
        <begin position="155"/>
        <end position="172"/>
    </location>
</feature>
<dbReference type="CDD" id="cd01665">
    <property type="entry name" value="Cyt_c_Oxidase_III"/>
    <property type="match status" value="1"/>
</dbReference>
<feature type="domain" description="Heme-copper oxidase subunit III family profile" evidence="10">
    <location>
        <begin position="1"/>
        <end position="254"/>
    </location>
</feature>
<evidence type="ECO:0000256" key="2">
    <source>
        <dbReference type="ARBA" id="ARBA00010581"/>
    </source>
</evidence>
<dbReference type="InterPro" id="IPR035973">
    <property type="entry name" value="Cyt_c_oxidase_su3-like_sf"/>
</dbReference>
<comment type="similarity">
    <text evidence="2 8">Belongs to the cytochrome c oxidase subunit 3 family.</text>
</comment>
<dbReference type="InterPro" id="IPR024791">
    <property type="entry name" value="Cyt_c/ubiquinol_Oxase_su3"/>
</dbReference>
<evidence type="ECO:0000256" key="9">
    <source>
        <dbReference type="SAM" id="Phobius"/>
    </source>
</evidence>
<dbReference type="Gene3D" id="1.20.120.80">
    <property type="entry name" value="Cytochrome c oxidase, subunit III, four-helix bundle"/>
    <property type="match status" value="1"/>
</dbReference>
<geneLocation type="mitochondrion" evidence="11"/>
<evidence type="ECO:0000259" key="10">
    <source>
        <dbReference type="PROSITE" id="PS50253"/>
    </source>
</evidence>
<gene>
    <name evidence="11" type="primary">COX3</name>
</gene>
<keyword evidence="4 8" id="KW-0812">Transmembrane</keyword>
<evidence type="ECO:0000256" key="1">
    <source>
        <dbReference type="ARBA" id="ARBA00004141"/>
    </source>
</evidence>
<evidence type="ECO:0000256" key="5">
    <source>
        <dbReference type="ARBA" id="ARBA00022967"/>
    </source>
</evidence>
<dbReference type="EMBL" id="MH371361">
    <property type="protein sequence ID" value="QEG58653.1"/>
    <property type="molecule type" value="Genomic_DNA"/>
</dbReference>
<protein>
    <recommendedName>
        <fullName evidence="3 8">Cytochrome c oxidase subunit 3</fullName>
    </recommendedName>
</protein>
<dbReference type="Pfam" id="PF00510">
    <property type="entry name" value="COX3"/>
    <property type="match status" value="1"/>
</dbReference>
<dbReference type="GO" id="GO:0006123">
    <property type="term" value="P:mitochondrial electron transport, cytochrome c to oxygen"/>
    <property type="evidence" value="ECO:0007669"/>
    <property type="project" value="TreeGrafter"/>
</dbReference>
<keyword evidence="8 11" id="KW-0496">Mitochondrion</keyword>